<reference evidence="1 2" key="1">
    <citation type="submission" date="2024-01" db="EMBL/GenBank/DDBJ databases">
        <title>Complete genome of Cladobotryum mycophilum ATHUM6906.</title>
        <authorList>
            <person name="Christinaki A.C."/>
            <person name="Myridakis A.I."/>
            <person name="Kouvelis V.N."/>
        </authorList>
    </citation>
    <scope>NUCLEOTIDE SEQUENCE [LARGE SCALE GENOMIC DNA]</scope>
    <source>
        <strain evidence="1 2">ATHUM6906</strain>
    </source>
</reference>
<sequence length="193" mass="21949">MLDLLQPLQPLQLPQPCTSRRFQINRPAFKLSYDIVAEDGSSPLYHVKNGVHTSKAPALAFHNGPSEAAPVIAVCHMPHFSLGYKIGFGDPTNNTDTVQWEDMIKTKFNNSEHRFSFVWKRTRHVCVAGKTVRKASPRNWKLLDEDNTILAIFNDDRKIGICGVLQIEQDHGQDFDVMVMITLMALYERSRRA</sequence>
<comment type="caution">
    <text evidence="1">The sequence shown here is derived from an EMBL/GenBank/DDBJ whole genome shotgun (WGS) entry which is preliminary data.</text>
</comment>
<organism evidence="1 2">
    <name type="scientific">Cladobotryum mycophilum</name>
    <dbReference type="NCBI Taxonomy" id="491253"/>
    <lineage>
        <taxon>Eukaryota</taxon>
        <taxon>Fungi</taxon>
        <taxon>Dikarya</taxon>
        <taxon>Ascomycota</taxon>
        <taxon>Pezizomycotina</taxon>
        <taxon>Sordariomycetes</taxon>
        <taxon>Hypocreomycetidae</taxon>
        <taxon>Hypocreales</taxon>
        <taxon>Hypocreaceae</taxon>
        <taxon>Cladobotryum</taxon>
    </lineage>
</organism>
<evidence type="ECO:0000313" key="1">
    <source>
        <dbReference type="EMBL" id="KAK5999054.1"/>
    </source>
</evidence>
<evidence type="ECO:0000313" key="2">
    <source>
        <dbReference type="Proteomes" id="UP001338125"/>
    </source>
</evidence>
<keyword evidence="2" id="KW-1185">Reference proteome</keyword>
<gene>
    <name evidence="1" type="ORF">PT974_01441</name>
</gene>
<dbReference type="Proteomes" id="UP001338125">
    <property type="component" value="Unassembled WGS sequence"/>
</dbReference>
<dbReference type="EMBL" id="JAVFKD010000001">
    <property type="protein sequence ID" value="KAK5999054.1"/>
    <property type="molecule type" value="Genomic_DNA"/>
</dbReference>
<accession>A0ABR0T3Z0</accession>
<name>A0ABR0T3Z0_9HYPO</name>
<protein>
    <submittedName>
        <fullName evidence="1">Uncharacterized protein</fullName>
    </submittedName>
</protein>
<proteinExistence type="predicted"/>